<sequence length="870" mass="99364">MDDLMEIKYETQNYEENHQKIVENNVEQLNDSNAIVKQENSYNNDNKNIMFVEVEEYKTMDSEYLNLSTTSDNLVLPEASIKASDKTYKLACEKFYQWTKNNNIRTLSENIIMNYINYLKNELTINSLIDHMTVLRTFIQMNYKIDINTYEKINNLWNNIYDNPHNTMESSTESSNNGQAIFTLDDIQKFLTDAPDYHYLHYKVYLIIGTIGACRMSHFRGITLDDFDDDGSKAVMNLKDTFQPSLKKVITNGSYKIFKKYINSRPIHVETKILFLYYSKGGCLHRPIGKDRFRDMTKEIAKYLKLKNPHKYEGKTMRSTSEMLISKFGNRLTELIQPHCNYEIPSVTSSSIAENILNENSNDIEILSDGNSNYSLTNDADGNTMESSSNTYSESIDTDNFNDKSKPSNIIEQNETLFVDVKDKSNDGNDKEIIFIDESSNDDDFQSNIDTSDPLLKQNCALSTKPLRESSNKVYEHKYNKFKEWMKFEKINDITEDAVLKYIDIMRKKFAPATASQNVTMLRYTINKYHNIDICNYPLVQCLARELHFLWKNKITNKLFNLHEIQTFLLNAPDSPFLLIKAVIIMCLTTPCTNFSCSNMTINDIEDTGSEIKLIKNKSQSNNQEIISGKLYSIFKKYITLRPVNAQTDKLFVYYHKGHNKLEACGKRIFERMSKQIAEYLELPNLYEYGEKSLFYTALSLRRNCNVDGLNNFNYNIFKTKASLALSSPLSLPAANNFNSGVSLVEPISTSTSAAANNFNGGGLFVKTPLTSSATAKNNCNDDGLFIEPPLKSSVTTDNCNDDVMMIPSKSTTQVEQSANSTLKTSNNSTNGVNKVLLKPTAELFTSADNKTLYIEISNSKGMDVCIIQK</sequence>
<evidence type="ECO:0000313" key="3">
    <source>
        <dbReference type="EMBL" id="KAF7992179.1"/>
    </source>
</evidence>
<dbReference type="Proteomes" id="UP000639338">
    <property type="component" value="Unassembled WGS sequence"/>
</dbReference>
<accession>A0A835CQV3</accession>
<dbReference type="SUPFAM" id="SSF56349">
    <property type="entry name" value="DNA breaking-rejoining enzymes"/>
    <property type="match status" value="2"/>
</dbReference>
<evidence type="ECO:0000256" key="2">
    <source>
        <dbReference type="SAM" id="MobiDB-lite"/>
    </source>
</evidence>
<dbReference type="PANTHER" id="PTHR30349">
    <property type="entry name" value="PHAGE INTEGRASE-RELATED"/>
    <property type="match status" value="1"/>
</dbReference>
<feature type="compositionally biased region" description="Polar residues" evidence="2">
    <location>
        <begin position="377"/>
        <end position="399"/>
    </location>
</feature>
<dbReference type="AlphaFoldDB" id="A0A835CQV3"/>
<comment type="caution">
    <text evidence="3">The sequence shown here is derived from an EMBL/GenBank/DDBJ whole genome shotgun (WGS) entry which is preliminary data.</text>
</comment>
<feature type="region of interest" description="Disordered" evidence="2">
    <location>
        <begin position="377"/>
        <end position="407"/>
    </location>
</feature>
<evidence type="ECO:0000256" key="1">
    <source>
        <dbReference type="ARBA" id="ARBA00023125"/>
    </source>
</evidence>
<keyword evidence="1" id="KW-0238">DNA-binding</keyword>
<keyword evidence="4" id="KW-1185">Reference proteome</keyword>
<protein>
    <submittedName>
        <fullName evidence="3">Uncharacterized protein</fullName>
    </submittedName>
</protein>
<gene>
    <name evidence="3" type="ORF">HCN44_001504</name>
</gene>
<evidence type="ECO:0000313" key="4">
    <source>
        <dbReference type="Proteomes" id="UP000639338"/>
    </source>
</evidence>
<name>A0A835CQV3_APHGI</name>
<proteinExistence type="predicted"/>
<dbReference type="OrthoDB" id="7697116at2759"/>
<dbReference type="GO" id="GO:0003677">
    <property type="term" value="F:DNA binding"/>
    <property type="evidence" value="ECO:0007669"/>
    <property type="project" value="UniProtKB-KW"/>
</dbReference>
<reference evidence="3 4" key="1">
    <citation type="submission" date="2020-08" db="EMBL/GenBank/DDBJ databases">
        <title>Aphidius gifuensis genome sequencing and assembly.</title>
        <authorList>
            <person name="Du Z."/>
        </authorList>
    </citation>
    <scope>NUCLEOTIDE SEQUENCE [LARGE SCALE GENOMIC DNA]</scope>
    <source>
        <strain evidence="3">YNYX2018</strain>
        <tissue evidence="3">Adults</tissue>
    </source>
</reference>
<dbReference type="EMBL" id="JACMRX010000003">
    <property type="protein sequence ID" value="KAF7992179.1"/>
    <property type="molecule type" value="Genomic_DNA"/>
</dbReference>
<dbReference type="PANTHER" id="PTHR30349:SF41">
    <property type="entry name" value="INTEGRASE_RECOMBINASE PROTEIN MJ0367-RELATED"/>
    <property type="match status" value="1"/>
</dbReference>
<dbReference type="InterPro" id="IPR050090">
    <property type="entry name" value="Tyrosine_recombinase_XerCD"/>
</dbReference>
<dbReference type="InterPro" id="IPR011010">
    <property type="entry name" value="DNA_brk_join_enz"/>
</dbReference>
<organism evidence="3 4">
    <name type="scientific">Aphidius gifuensis</name>
    <name type="common">Parasitoid wasp</name>
    <dbReference type="NCBI Taxonomy" id="684658"/>
    <lineage>
        <taxon>Eukaryota</taxon>
        <taxon>Metazoa</taxon>
        <taxon>Ecdysozoa</taxon>
        <taxon>Arthropoda</taxon>
        <taxon>Hexapoda</taxon>
        <taxon>Insecta</taxon>
        <taxon>Pterygota</taxon>
        <taxon>Neoptera</taxon>
        <taxon>Endopterygota</taxon>
        <taxon>Hymenoptera</taxon>
        <taxon>Apocrita</taxon>
        <taxon>Ichneumonoidea</taxon>
        <taxon>Braconidae</taxon>
        <taxon>Aphidiinae</taxon>
        <taxon>Aphidius</taxon>
    </lineage>
</organism>